<evidence type="ECO:0000313" key="2">
    <source>
        <dbReference type="Proteomes" id="UP000192775"/>
    </source>
</evidence>
<organism evidence="1 2">
    <name type="scientific">Cnuibacter physcomitrellae</name>
    <dbReference type="NCBI Taxonomy" id="1619308"/>
    <lineage>
        <taxon>Bacteria</taxon>
        <taxon>Bacillati</taxon>
        <taxon>Actinomycetota</taxon>
        <taxon>Actinomycetes</taxon>
        <taxon>Micrococcales</taxon>
        <taxon>Microbacteriaceae</taxon>
        <taxon>Cnuibacter</taxon>
    </lineage>
</organism>
<dbReference type="KEGG" id="cphy:B5808_00480"/>
<sequence>MTAKQYEIRLPHALSDILAEAFPEMDAVAVGPSSTLLIGPVQDQSELHGLLARIADMGMEIQEVRQQP</sequence>
<dbReference type="RefSeq" id="WP_085017689.1">
    <property type="nucleotide sequence ID" value="NZ_BMHD01000001.1"/>
</dbReference>
<dbReference type="EMBL" id="CP020715">
    <property type="protein sequence ID" value="ARJ03877.1"/>
    <property type="molecule type" value="Genomic_DNA"/>
</dbReference>
<gene>
    <name evidence="1" type="ORF">B5808_00480</name>
</gene>
<dbReference type="AlphaFoldDB" id="A0A1X9LFG3"/>
<reference evidence="1 2" key="1">
    <citation type="submission" date="2017-04" db="EMBL/GenBank/DDBJ databases">
        <authorList>
            <person name="Afonso C.L."/>
            <person name="Miller P.J."/>
            <person name="Scott M.A."/>
            <person name="Spackman E."/>
            <person name="Goraichik I."/>
            <person name="Dimitrov K.M."/>
            <person name="Suarez D.L."/>
            <person name="Swayne D.E."/>
        </authorList>
    </citation>
    <scope>NUCLEOTIDE SEQUENCE [LARGE SCALE GENOMIC DNA]</scope>
    <source>
        <strain evidence="2">XA(T)</strain>
    </source>
</reference>
<dbReference type="Proteomes" id="UP000192775">
    <property type="component" value="Chromosome"/>
</dbReference>
<dbReference type="STRING" id="1619308.B5808_00480"/>
<keyword evidence="2" id="KW-1185">Reference proteome</keyword>
<proteinExistence type="predicted"/>
<protein>
    <submittedName>
        <fullName evidence="1">Uncharacterized protein</fullName>
    </submittedName>
</protein>
<evidence type="ECO:0000313" key="1">
    <source>
        <dbReference type="EMBL" id="ARJ03877.1"/>
    </source>
</evidence>
<accession>A0A1X9LFG3</accession>
<name>A0A1X9LFG3_9MICO</name>